<dbReference type="Proteomes" id="UP000177232">
    <property type="component" value="Unassembled WGS sequence"/>
</dbReference>
<organism evidence="2 3">
    <name type="scientific">Candidatus Kaiserbacteria bacterium RIFCSPHIGHO2_02_FULL_55_17</name>
    <dbReference type="NCBI Taxonomy" id="1798496"/>
    <lineage>
        <taxon>Bacteria</taxon>
        <taxon>Candidatus Kaiseribacteriota</taxon>
    </lineage>
</organism>
<dbReference type="Gene3D" id="3.90.25.10">
    <property type="entry name" value="UDP-galactose 4-epimerase, domain 1"/>
    <property type="match status" value="1"/>
</dbReference>
<feature type="domain" description="NAD-dependent epimerase/dehydratase" evidence="1">
    <location>
        <begin position="8"/>
        <end position="242"/>
    </location>
</feature>
<name>A0A1F6DUJ2_9BACT</name>
<dbReference type="InterPro" id="IPR036291">
    <property type="entry name" value="NAD(P)-bd_dom_sf"/>
</dbReference>
<dbReference type="InterPro" id="IPR050177">
    <property type="entry name" value="Lipid_A_modif_metabolic_enz"/>
</dbReference>
<dbReference type="InterPro" id="IPR001509">
    <property type="entry name" value="Epimerase_deHydtase"/>
</dbReference>
<protein>
    <recommendedName>
        <fullName evidence="1">NAD-dependent epimerase/dehydratase domain-containing protein</fullName>
    </recommendedName>
</protein>
<dbReference type="Gene3D" id="3.40.50.720">
    <property type="entry name" value="NAD(P)-binding Rossmann-like Domain"/>
    <property type="match status" value="1"/>
</dbReference>
<evidence type="ECO:0000313" key="2">
    <source>
        <dbReference type="EMBL" id="OGG65078.1"/>
    </source>
</evidence>
<evidence type="ECO:0000259" key="1">
    <source>
        <dbReference type="Pfam" id="PF01370"/>
    </source>
</evidence>
<dbReference type="PANTHER" id="PTHR43245">
    <property type="entry name" value="BIFUNCTIONAL POLYMYXIN RESISTANCE PROTEIN ARNA"/>
    <property type="match status" value="1"/>
</dbReference>
<reference evidence="2 3" key="1">
    <citation type="journal article" date="2016" name="Nat. Commun.">
        <title>Thousands of microbial genomes shed light on interconnected biogeochemical processes in an aquifer system.</title>
        <authorList>
            <person name="Anantharaman K."/>
            <person name="Brown C.T."/>
            <person name="Hug L.A."/>
            <person name="Sharon I."/>
            <person name="Castelle C.J."/>
            <person name="Probst A.J."/>
            <person name="Thomas B.C."/>
            <person name="Singh A."/>
            <person name="Wilkins M.J."/>
            <person name="Karaoz U."/>
            <person name="Brodie E.L."/>
            <person name="Williams K.H."/>
            <person name="Hubbard S.S."/>
            <person name="Banfield J.F."/>
        </authorList>
    </citation>
    <scope>NUCLEOTIDE SEQUENCE [LARGE SCALE GENOMIC DNA]</scope>
</reference>
<dbReference type="AlphaFoldDB" id="A0A1F6DUJ2"/>
<comment type="caution">
    <text evidence="2">The sequence shown here is derived from an EMBL/GenBank/DDBJ whole genome shotgun (WGS) entry which is preliminary data.</text>
</comment>
<proteinExistence type="predicted"/>
<sequence length="304" mass="32683">MTNQKGNVVVTGGAGFIGSHLSSALLAEGYAVSVVDNLSGGKREKVPERATFHEMDVNDTKLLTEVMKSVKYVFHLAALPRVQYSIEHPVETNQANVNGTVSVLTAARDAGVARVIYSASSSAYGDQAIMPLVEDMPANPKSPYGLQKYIGELYCRIFSEVYGLSTVSLRYFNVYGPGASAEGAYALVIAKFLKQRTEGKPMTITGDGTQTRDFTHVRDVVRANMLATTSDKVGKGEVVNIGAGNNVSVNRIAELIGGLVEHIAPRLEPHDTLADHARAKELLGWEPSVSLEDGIAELKKEFGL</sequence>
<evidence type="ECO:0000313" key="3">
    <source>
        <dbReference type="Proteomes" id="UP000177232"/>
    </source>
</evidence>
<dbReference type="STRING" id="1798496.A3C94_02285"/>
<dbReference type="PANTHER" id="PTHR43245:SF13">
    <property type="entry name" value="UDP-D-APIOSE_UDP-D-XYLOSE SYNTHASE 2"/>
    <property type="match status" value="1"/>
</dbReference>
<accession>A0A1F6DUJ2</accession>
<gene>
    <name evidence="2" type="ORF">A3C94_02285</name>
</gene>
<dbReference type="EMBL" id="MFLJ01000001">
    <property type="protein sequence ID" value="OGG65078.1"/>
    <property type="molecule type" value="Genomic_DNA"/>
</dbReference>
<dbReference type="SUPFAM" id="SSF51735">
    <property type="entry name" value="NAD(P)-binding Rossmann-fold domains"/>
    <property type="match status" value="1"/>
</dbReference>
<dbReference type="Pfam" id="PF01370">
    <property type="entry name" value="Epimerase"/>
    <property type="match status" value="1"/>
</dbReference>